<organism evidence="1 2">
    <name type="scientific">Brachionus plicatilis</name>
    <name type="common">Marine rotifer</name>
    <name type="synonym">Brachionus muelleri</name>
    <dbReference type="NCBI Taxonomy" id="10195"/>
    <lineage>
        <taxon>Eukaryota</taxon>
        <taxon>Metazoa</taxon>
        <taxon>Spiralia</taxon>
        <taxon>Gnathifera</taxon>
        <taxon>Rotifera</taxon>
        <taxon>Eurotatoria</taxon>
        <taxon>Monogononta</taxon>
        <taxon>Pseudotrocha</taxon>
        <taxon>Ploima</taxon>
        <taxon>Brachionidae</taxon>
        <taxon>Brachionus</taxon>
    </lineage>
</organism>
<dbReference type="Proteomes" id="UP000276133">
    <property type="component" value="Unassembled WGS sequence"/>
</dbReference>
<evidence type="ECO:0000313" key="2">
    <source>
        <dbReference type="Proteomes" id="UP000276133"/>
    </source>
</evidence>
<comment type="caution">
    <text evidence="1">The sequence shown here is derived from an EMBL/GenBank/DDBJ whole genome shotgun (WGS) entry which is preliminary data.</text>
</comment>
<dbReference type="OrthoDB" id="10217133at2759"/>
<reference evidence="1 2" key="1">
    <citation type="journal article" date="2018" name="Sci. Rep.">
        <title>Genomic signatures of local adaptation to the degree of environmental predictability in rotifers.</title>
        <authorList>
            <person name="Franch-Gras L."/>
            <person name="Hahn C."/>
            <person name="Garcia-Roger E.M."/>
            <person name="Carmona M.J."/>
            <person name="Serra M."/>
            <person name="Gomez A."/>
        </authorList>
    </citation>
    <scope>NUCLEOTIDE SEQUENCE [LARGE SCALE GENOMIC DNA]</scope>
    <source>
        <strain evidence="1">HYR1</strain>
    </source>
</reference>
<gene>
    <name evidence="1" type="ORF">BpHYR1_001743</name>
</gene>
<dbReference type="AlphaFoldDB" id="A0A3M7RCA7"/>
<name>A0A3M7RCA7_BRAPC</name>
<protein>
    <submittedName>
        <fullName evidence="1">Uncharacterized protein</fullName>
    </submittedName>
</protein>
<keyword evidence="2" id="KW-1185">Reference proteome</keyword>
<accession>A0A3M7RCA7</accession>
<proteinExistence type="predicted"/>
<sequence>MNFTYQDHNFDDCEQKKEKKLKNGKVDENINLFCKHYKISKREDLKVKFDSKLNTEIFIDEENNSIETIEKEKELIENFQTYEQIDAKIDELLSQLKELPKRKIEEGYDVSYELDLIKHQAFILNKQKENIEKREREIEKENKYRKIEMEISIRKEQGTLITETIQNVTIIHYY</sequence>
<dbReference type="EMBL" id="REGN01003739">
    <property type="protein sequence ID" value="RNA21069.1"/>
    <property type="molecule type" value="Genomic_DNA"/>
</dbReference>
<evidence type="ECO:0000313" key="1">
    <source>
        <dbReference type="EMBL" id="RNA21069.1"/>
    </source>
</evidence>